<accession>A0A428TUP6</accession>
<evidence type="ECO:0000256" key="2">
    <source>
        <dbReference type="SAM" id="SignalP"/>
    </source>
</evidence>
<feature type="chain" id="PRO_5019571485" evidence="2">
    <location>
        <begin position="20"/>
        <end position="375"/>
    </location>
</feature>
<feature type="compositionally biased region" description="Low complexity" evidence="1">
    <location>
        <begin position="34"/>
        <end position="71"/>
    </location>
</feature>
<feature type="compositionally biased region" description="Pro residues" evidence="1">
    <location>
        <begin position="24"/>
        <end position="33"/>
    </location>
</feature>
<feature type="non-terminal residue" evidence="3">
    <location>
        <position position="1"/>
    </location>
</feature>
<sequence>PPAPRPPLLRLVLSPPALLLSPLAPLPPRPAPTPTGTATEPTGTATEPTGTETGKTTETGKGHTTTTCTTETESKPTKAQTTPYEPPYTTKTIYTTQTHTYTKCPAYTIAVSTTVCPVEEQYTTKTIYSTKVYTLTKCPAYVTDCPNGPNGPYTTTKTYPVSTTVCPITEEHPAKPTVYSPPEQYTTKTIYSTKTIPVSTTVCPVTEEHPAKPTVYSPPKGATTLYKTQTYTITKCVGDDEDCYPGKVTTTCYPTGTAEIPSYTTVIVPGGDKPGHEEPSKPTQPGYETPETLRLPRLPPSLSAPVPETEESSTPVCPGGENCPEETSKGQPSATLPYSQPTETGDAPITPVTAGAGRIGVSMAVAAIGVFAVLL</sequence>
<dbReference type="STRING" id="1325735.A0A428TUP6"/>
<feature type="region of interest" description="Disordered" evidence="1">
    <location>
        <begin position="19"/>
        <end position="84"/>
    </location>
</feature>
<feature type="region of interest" description="Disordered" evidence="1">
    <location>
        <begin position="265"/>
        <end position="349"/>
    </location>
</feature>
<keyword evidence="4" id="KW-1185">Reference proteome</keyword>
<dbReference type="Proteomes" id="UP000287144">
    <property type="component" value="Unassembled WGS sequence"/>
</dbReference>
<evidence type="ECO:0000313" key="4">
    <source>
        <dbReference type="Proteomes" id="UP000287144"/>
    </source>
</evidence>
<reference evidence="3 4" key="1">
    <citation type="submission" date="2017-06" db="EMBL/GenBank/DDBJ databases">
        <title>Comparative genomic analysis of Ambrosia Fusariam Clade fungi.</title>
        <authorList>
            <person name="Stajich J.E."/>
            <person name="Carrillo J."/>
            <person name="Kijimoto T."/>
            <person name="Eskalen A."/>
            <person name="O'Donnell K."/>
            <person name="Kasson M."/>
        </authorList>
    </citation>
    <scope>NUCLEOTIDE SEQUENCE [LARGE SCALE GENOMIC DNA]</scope>
    <source>
        <strain evidence="3 4">NRRL62579</strain>
    </source>
</reference>
<proteinExistence type="predicted"/>
<organism evidence="3 4">
    <name type="scientific">Fusarium oligoseptatum</name>
    <dbReference type="NCBI Taxonomy" id="2604345"/>
    <lineage>
        <taxon>Eukaryota</taxon>
        <taxon>Fungi</taxon>
        <taxon>Dikarya</taxon>
        <taxon>Ascomycota</taxon>
        <taxon>Pezizomycotina</taxon>
        <taxon>Sordariomycetes</taxon>
        <taxon>Hypocreomycetidae</taxon>
        <taxon>Hypocreales</taxon>
        <taxon>Nectriaceae</taxon>
        <taxon>Fusarium</taxon>
        <taxon>Fusarium solani species complex</taxon>
    </lineage>
</organism>
<gene>
    <name evidence="3" type="ORF">CEP52_006106</name>
</gene>
<comment type="caution">
    <text evidence="3">The sequence shown here is derived from an EMBL/GenBank/DDBJ whole genome shotgun (WGS) entry which is preliminary data.</text>
</comment>
<feature type="compositionally biased region" description="Low complexity" evidence="1">
    <location>
        <begin position="288"/>
        <end position="303"/>
    </location>
</feature>
<protein>
    <submittedName>
        <fullName evidence="3">Uncharacterized protein</fullName>
    </submittedName>
</protein>
<dbReference type="AlphaFoldDB" id="A0A428TUP6"/>
<feature type="signal peptide" evidence="2">
    <location>
        <begin position="1"/>
        <end position="19"/>
    </location>
</feature>
<evidence type="ECO:0000313" key="3">
    <source>
        <dbReference type="EMBL" id="RSM05787.1"/>
    </source>
</evidence>
<dbReference type="EMBL" id="NKCK01000050">
    <property type="protein sequence ID" value="RSM05787.1"/>
    <property type="molecule type" value="Genomic_DNA"/>
</dbReference>
<name>A0A428TUP6_9HYPO</name>
<keyword evidence="2" id="KW-0732">Signal</keyword>
<evidence type="ECO:0000256" key="1">
    <source>
        <dbReference type="SAM" id="MobiDB-lite"/>
    </source>
</evidence>
<feature type="compositionally biased region" description="Polar residues" evidence="1">
    <location>
        <begin position="329"/>
        <end position="343"/>
    </location>
</feature>